<evidence type="ECO:0000259" key="2">
    <source>
        <dbReference type="Pfam" id="PF09000"/>
    </source>
</evidence>
<protein>
    <submittedName>
        <fullName evidence="3">Colicin E3-like ribonuclease domain containing protein</fullName>
    </submittedName>
</protein>
<dbReference type="Pfam" id="PF09000">
    <property type="entry name" value="Cytotoxic"/>
    <property type="match status" value="1"/>
</dbReference>
<sequence>MRFIKTLLFLVCSINTVYAYDNADVRFEVEKLGTNRLTIRAFEGSRSLFNQTVDRSFNAALVFGQNVLSRHGRGYKILYRGRDNTSLGLEVDQEGNISITNSSQGTGFAARKSWGFKTAGIINHKGESLFFEIFTKANAFHNHGVLKAYTGECLQDYLFNKGIIHFGNDTSHVNPAAYVEYLGMVDGEAQPSYEEGIIDDRGVILAEKGLRITNLTYRPQGLADIGGQGLELENAGIDNRAGMNVDGPIRGTMHHFTNSGAFFADSMDRSNLTISHWSNSANVYLSSGSDIFAQDSWNNTGQIFVRGDSSVGCRKKPQALGVVIADGVIKNIIEEAMDEASSKALFGNAAFFSGKQKIIINRAKHTDHYLNTITEWYNVYPNGFREYSHTTETGNVFQRRTTENTLVEEEIEGGETPEQAKQMKRGLQEKRNFLKALKSGIKDRLKKLGLLHTSQNAIMAALMKGLNEAGLSSDDIDEIFGGEGSPSNLLDIVSAYEQLPAEGIQRLQSDLPAVHSFLSDISSQAQRAGVPVWQWVQRNGPEFVEGFCNLAILTSRFIPHPVVTVPARVCTLGQLAIRPCQNLQKAHTFYSKKHGDGGKPSDSGPRVTNPPKAESPIWRDLKPHKGDIKTNGLSGKDKRFYQWDNLHNEIEMYNRRGKPIDALDPRTGARLFKNVENHKPLEF</sequence>
<organism evidence="3">
    <name type="scientific">uncultured Caudovirales phage</name>
    <dbReference type="NCBI Taxonomy" id="2100421"/>
    <lineage>
        <taxon>Viruses</taxon>
        <taxon>Duplodnaviria</taxon>
        <taxon>Heunggongvirae</taxon>
        <taxon>Uroviricota</taxon>
        <taxon>Caudoviricetes</taxon>
        <taxon>Peduoviridae</taxon>
        <taxon>Maltschvirus</taxon>
        <taxon>Maltschvirus maltsch</taxon>
    </lineage>
</organism>
<feature type="region of interest" description="Disordered" evidence="1">
    <location>
        <begin position="591"/>
        <end position="626"/>
    </location>
</feature>
<evidence type="ECO:0000313" key="3">
    <source>
        <dbReference type="EMBL" id="CAB4218223.1"/>
    </source>
</evidence>
<feature type="compositionally biased region" description="Basic and acidic residues" evidence="1">
    <location>
        <begin position="617"/>
        <end position="626"/>
    </location>
</feature>
<dbReference type="GO" id="GO:0043022">
    <property type="term" value="F:ribosome binding"/>
    <property type="evidence" value="ECO:0007669"/>
    <property type="project" value="InterPro"/>
</dbReference>
<dbReference type="Gene3D" id="3.10.380.10">
    <property type="entry name" value="Colicin E3-like ribonuclease domain"/>
    <property type="match status" value="1"/>
</dbReference>
<feature type="domain" description="Colicin E3-like ribonuclease" evidence="2">
    <location>
        <begin position="634"/>
        <end position="675"/>
    </location>
</feature>
<dbReference type="GO" id="GO:0003723">
    <property type="term" value="F:RNA binding"/>
    <property type="evidence" value="ECO:0007669"/>
    <property type="project" value="InterPro"/>
</dbReference>
<proteinExistence type="predicted"/>
<reference evidence="3" key="1">
    <citation type="submission" date="2020-05" db="EMBL/GenBank/DDBJ databases">
        <authorList>
            <person name="Chiriac C."/>
            <person name="Salcher M."/>
            <person name="Ghai R."/>
            <person name="Kavagutti S V."/>
        </authorList>
    </citation>
    <scope>NUCLEOTIDE SEQUENCE</scope>
</reference>
<dbReference type="InterPro" id="IPR036725">
    <property type="entry name" value="ColE3_ribonuclease_sf"/>
</dbReference>
<dbReference type="InterPro" id="IPR009105">
    <property type="entry name" value="Colicin_E3_ribonuclease"/>
</dbReference>
<accession>A0A6J5SS05</accession>
<gene>
    <name evidence="3" type="ORF">UFOVP1597_5</name>
</gene>
<name>A0A6J5SS05_9CAUD</name>
<dbReference type="GO" id="GO:0016788">
    <property type="term" value="F:hydrolase activity, acting on ester bonds"/>
    <property type="evidence" value="ECO:0007669"/>
    <property type="project" value="InterPro"/>
</dbReference>
<dbReference type="EMBL" id="LR797461">
    <property type="protein sequence ID" value="CAB4218223.1"/>
    <property type="molecule type" value="Genomic_DNA"/>
</dbReference>
<evidence type="ECO:0000256" key="1">
    <source>
        <dbReference type="SAM" id="MobiDB-lite"/>
    </source>
</evidence>
<dbReference type="SUPFAM" id="SSF63840">
    <property type="entry name" value="Ribonuclease domain of colicin E3"/>
    <property type="match status" value="1"/>
</dbReference>